<dbReference type="Pfam" id="PF00389">
    <property type="entry name" value="2-Hacid_dh"/>
    <property type="match status" value="1"/>
</dbReference>
<reference evidence="7 8" key="1">
    <citation type="submission" date="2019-05" db="EMBL/GenBank/DDBJ databases">
        <title>Pseudorhodobacter turbinis sp. nov., isolated from the gut of the Korean turban shell.</title>
        <authorList>
            <person name="Jeong Y.-S."/>
            <person name="Kang W.-R."/>
            <person name="Bae J.-W."/>
        </authorList>
    </citation>
    <scope>NUCLEOTIDE SEQUENCE [LARGE SCALE GENOMIC DNA]</scope>
    <source>
        <strain evidence="7 8">S12M18</strain>
        <plasmid evidence="7 8">unnamed1</plasmid>
    </source>
</reference>
<dbReference type="PANTHER" id="PTHR42789">
    <property type="entry name" value="D-ISOMER SPECIFIC 2-HYDROXYACID DEHYDROGENASE FAMILY PROTEIN (AFU_ORTHOLOGUE AFUA_6G10090)"/>
    <property type="match status" value="1"/>
</dbReference>
<feature type="domain" description="D-isomer specific 2-hydroxyacid dehydrogenase NAD-binding" evidence="6">
    <location>
        <begin position="106"/>
        <end position="278"/>
    </location>
</feature>
<keyword evidence="7" id="KW-0614">Plasmid</keyword>
<dbReference type="PANTHER" id="PTHR42789:SF1">
    <property type="entry name" value="D-ISOMER SPECIFIC 2-HYDROXYACID DEHYDROGENASE FAMILY PROTEIN (AFU_ORTHOLOGUE AFUA_6G10090)"/>
    <property type="match status" value="1"/>
</dbReference>
<dbReference type="Gene3D" id="3.40.50.720">
    <property type="entry name" value="NAD(P)-binding Rossmann-like Domain"/>
    <property type="match status" value="2"/>
</dbReference>
<feature type="domain" description="D-isomer specific 2-hydroxyacid dehydrogenase catalytic" evidence="5">
    <location>
        <begin position="3"/>
        <end position="308"/>
    </location>
</feature>
<dbReference type="InterPro" id="IPR006139">
    <property type="entry name" value="D-isomer_2_OHA_DH_cat_dom"/>
</dbReference>
<organism evidence="7 8">
    <name type="scientific">Pseudorhodobacter turbinis</name>
    <dbReference type="NCBI Taxonomy" id="2500533"/>
    <lineage>
        <taxon>Bacteria</taxon>
        <taxon>Pseudomonadati</taxon>
        <taxon>Pseudomonadota</taxon>
        <taxon>Alphaproteobacteria</taxon>
        <taxon>Rhodobacterales</taxon>
        <taxon>Paracoccaceae</taxon>
        <taxon>Pseudorhodobacter</taxon>
    </lineage>
</organism>
<proteinExistence type="inferred from homology"/>
<dbReference type="EMBL" id="CP039965">
    <property type="protein sequence ID" value="QCO57730.1"/>
    <property type="molecule type" value="Genomic_DNA"/>
</dbReference>
<dbReference type="Pfam" id="PF02826">
    <property type="entry name" value="2-Hacid_dh_C"/>
    <property type="match status" value="1"/>
</dbReference>
<dbReference type="FunFam" id="3.40.50.720:FF:000203">
    <property type="entry name" value="D-3-phosphoglycerate dehydrogenase (SerA)"/>
    <property type="match status" value="1"/>
</dbReference>
<protein>
    <submittedName>
        <fullName evidence="7">3-phosphoglycerate dehydrogenase</fullName>
    </submittedName>
</protein>
<keyword evidence="2 4" id="KW-0560">Oxidoreductase</keyword>
<evidence type="ECO:0000313" key="8">
    <source>
        <dbReference type="Proteomes" id="UP000298631"/>
    </source>
</evidence>
<dbReference type="OrthoDB" id="9793626at2"/>
<dbReference type="InterPro" id="IPR006140">
    <property type="entry name" value="D-isomer_DH_NAD-bd"/>
</dbReference>
<keyword evidence="3" id="KW-0520">NAD</keyword>
<dbReference type="RefSeq" id="WP_137195538.1">
    <property type="nucleotide sequence ID" value="NZ_CP039965.1"/>
</dbReference>
<evidence type="ECO:0000256" key="4">
    <source>
        <dbReference type="RuleBase" id="RU003719"/>
    </source>
</evidence>
<evidence type="ECO:0000256" key="1">
    <source>
        <dbReference type="ARBA" id="ARBA00005854"/>
    </source>
</evidence>
<dbReference type="SUPFAM" id="SSF51735">
    <property type="entry name" value="NAD(P)-binding Rossmann-fold domains"/>
    <property type="match status" value="1"/>
</dbReference>
<sequence>MEIAVIGSIHPRGIEFLENTPGIKAVFVDPDDSAAVMAATRTATAILIRTSPLTAAHIDGAQNLKIVSRHGVGIDNVDLEALNRRRIPLTVIGDQNAVSVAEHAFYLMLAATKMGLRYDQATRAGNWGYRDSLASHDLAGKNLLVVGMGRIGALVAKRAQAFGMTVYFHDSSANNQDTDWIKVSLSDGLKLADVVSIHVPLLPATRNLIGPAAFDMMKPSSVLISTSRGGIVDEAALALALASGQIRAAGLDVFAQEPVTPDNPLLKLDNIILSPHMAAMSDDGAARMAMTAAQNCLDGINGRLDLSLVVNPEVLAAVE</sequence>
<comment type="similarity">
    <text evidence="1 4">Belongs to the D-isomer specific 2-hydroxyacid dehydrogenase family.</text>
</comment>
<dbReference type="KEGG" id="pseb:EOK75_18765"/>
<evidence type="ECO:0000259" key="5">
    <source>
        <dbReference type="Pfam" id="PF00389"/>
    </source>
</evidence>
<evidence type="ECO:0000256" key="3">
    <source>
        <dbReference type="ARBA" id="ARBA00023027"/>
    </source>
</evidence>
<dbReference type="InterPro" id="IPR036291">
    <property type="entry name" value="NAD(P)-bd_dom_sf"/>
</dbReference>
<keyword evidence="8" id="KW-1185">Reference proteome</keyword>
<dbReference type="GO" id="GO:0016616">
    <property type="term" value="F:oxidoreductase activity, acting on the CH-OH group of donors, NAD or NADP as acceptor"/>
    <property type="evidence" value="ECO:0007669"/>
    <property type="project" value="InterPro"/>
</dbReference>
<evidence type="ECO:0000256" key="2">
    <source>
        <dbReference type="ARBA" id="ARBA00023002"/>
    </source>
</evidence>
<dbReference type="InterPro" id="IPR050857">
    <property type="entry name" value="D-2-hydroxyacid_DH"/>
</dbReference>
<gene>
    <name evidence="7" type="ORF">EOK75_18765</name>
</gene>
<dbReference type="SUPFAM" id="SSF52283">
    <property type="entry name" value="Formate/glycerate dehydrogenase catalytic domain-like"/>
    <property type="match status" value="1"/>
</dbReference>
<evidence type="ECO:0000313" key="7">
    <source>
        <dbReference type="EMBL" id="QCO57730.1"/>
    </source>
</evidence>
<name>A0A4P8EKI0_9RHOB</name>
<dbReference type="Proteomes" id="UP000298631">
    <property type="component" value="Plasmid unnamed1"/>
</dbReference>
<geneLocation type="plasmid" evidence="7 8">
    <name>unnamed1</name>
</geneLocation>
<accession>A0A4P8EKI0</accession>
<evidence type="ECO:0000259" key="6">
    <source>
        <dbReference type="Pfam" id="PF02826"/>
    </source>
</evidence>
<dbReference type="AlphaFoldDB" id="A0A4P8EKI0"/>
<dbReference type="GO" id="GO:0051287">
    <property type="term" value="F:NAD binding"/>
    <property type="evidence" value="ECO:0007669"/>
    <property type="project" value="InterPro"/>
</dbReference>